<keyword evidence="2" id="KW-0378">Hydrolase</keyword>
<protein>
    <submittedName>
        <fullName evidence="6">Neutral trehalase</fullName>
    </submittedName>
</protein>
<comment type="caution">
    <text evidence="6">The sequence shown here is derived from an EMBL/GenBank/DDBJ whole genome shotgun (WGS) entry which is preliminary data.</text>
</comment>
<keyword evidence="7" id="KW-1185">Reference proteome</keyword>
<gene>
    <name evidence="6" type="ORF">JF922_08390</name>
</gene>
<feature type="region of interest" description="Disordered" evidence="4">
    <location>
        <begin position="1"/>
        <end position="33"/>
    </location>
</feature>
<dbReference type="PANTHER" id="PTHR10412:SF11">
    <property type="entry name" value="MANNOSYL-OLIGOSACCHARIDE GLUCOSIDASE"/>
    <property type="match status" value="1"/>
</dbReference>
<dbReference type="AlphaFoldDB" id="A0A934K443"/>
<evidence type="ECO:0000313" key="6">
    <source>
        <dbReference type="EMBL" id="MBJ7598090.1"/>
    </source>
</evidence>
<dbReference type="Gene3D" id="1.50.10.10">
    <property type="match status" value="1"/>
</dbReference>
<dbReference type="RefSeq" id="WP_338200822.1">
    <property type="nucleotide sequence ID" value="NZ_JAEKNR010000094.1"/>
</dbReference>
<feature type="domain" description="Mannosylglycerate hydrolase MGH1-like glycoside hydrolase" evidence="5">
    <location>
        <begin position="50"/>
        <end position="372"/>
    </location>
</feature>
<dbReference type="InterPro" id="IPR004888">
    <property type="entry name" value="Glycoside_hydrolase_63"/>
</dbReference>
<proteinExistence type="inferred from homology"/>
<dbReference type="InterPro" id="IPR008928">
    <property type="entry name" value="6-hairpin_glycosidase_sf"/>
</dbReference>
<dbReference type="GO" id="GO:0006487">
    <property type="term" value="P:protein N-linked glycosylation"/>
    <property type="evidence" value="ECO:0007669"/>
    <property type="project" value="TreeGrafter"/>
</dbReference>
<dbReference type="InterPro" id="IPR012341">
    <property type="entry name" value="6hp_glycosidase-like_sf"/>
</dbReference>
<dbReference type="PANTHER" id="PTHR10412">
    <property type="entry name" value="MANNOSYL-OLIGOSACCHARIDE GLUCOSIDASE"/>
    <property type="match status" value="1"/>
</dbReference>
<evidence type="ECO:0000256" key="2">
    <source>
        <dbReference type="ARBA" id="ARBA00022801"/>
    </source>
</evidence>
<dbReference type="SUPFAM" id="SSF48208">
    <property type="entry name" value="Six-hairpin glycosidases"/>
    <property type="match status" value="1"/>
</dbReference>
<accession>A0A934K443</accession>
<evidence type="ECO:0000256" key="4">
    <source>
        <dbReference type="SAM" id="MobiDB-lite"/>
    </source>
</evidence>
<comment type="similarity">
    <text evidence="1">Belongs to the glycosyl hydrolase 63 family.</text>
</comment>
<evidence type="ECO:0000259" key="5">
    <source>
        <dbReference type="Pfam" id="PF22422"/>
    </source>
</evidence>
<dbReference type="Proteomes" id="UP000612893">
    <property type="component" value="Unassembled WGS sequence"/>
</dbReference>
<dbReference type="GO" id="GO:0009311">
    <property type="term" value="P:oligosaccharide metabolic process"/>
    <property type="evidence" value="ECO:0007669"/>
    <property type="project" value="InterPro"/>
</dbReference>
<feature type="compositionally biased region" description="Basic and acidic residues" evidence="4">
    <location>
        <begin position="1"/>
        <end position="11"/>
    </location>
</feature>
<name>A0A934K443_9BACT</name>
<dbReference type="GO" id="GO:0004573">
    <property type="term" value="F:Glc3Man9GlcNAc2 oligosaccharide glucosidase activity"/>
    <property type="evidence" value="ECO:0007669"/>
    <property type="project" value="InterPro"/>
</dbReference>
<organism evidence="6 7">
    <name type="scientific">Candidatus Nephthysia bennettiae</name>
    <dbReference type="NCBI Taxonomy" id="3127016"/>
    <lineage>
        <taxon>Bacteria</taxon>
        <taxon>Bacillati</taxon>
        <taxon>Candidatus Dormiibacterota</taxon>
        <taxon>Candidatus Dormibacteria</taxon>
        <taxon>Candidatus Dormibacterales</taxon>
        <taxon>Candidatus Dormibacteraceae</taxon>
        <taxon>Candidatus Nephthysia</taxon>
    </lineage>
</organism>
<dbReference type="InterPro" id="IPR054491">
    <property type="entry name" value="MGH1-like_GH"/>
</dbReference>
<dbReference type="EMBL" id="JAEKNR010000094">
    <property type="protein sequence ID" value="MBJ7598090.1"/>
    <property type="molecule type" value="Genomic_DNA"/>
</dbReference>
<keyword evidence="3" id="KW-0326">Glycosidase</keyword>
<evidence type="ECO:0000256" key="3">
    <source>
        <dbReference type="ARBA" id="ARBA00023295"/>
    </source>
</evidence>
<sequence length="385" mass="43520">MGDLRLGEGRRRDRKHARRPLEGGHGPSRPLRRRALDGYFPGPDRWPRARAHVALPGQLTSGITNPPFLVSAALRTGRLQRDARRRHAFWRRCFPPLRDWLGYLSTSRLLPQAPLVAVVHPWESGWDNSPRWDHLRDTGLKPLLRYARLDNRQVEAADRPSDRDYDGYMALVELLDGVDYRLHAYRERSPFCVYDVLVDALFYRAAVDLNEMAAELGEPLPLSPAWLSEFAAAFEELHWDAELELYVDWDCVAGSRIRRHTAAGLAALAGGAARPDRARRAWERYRQEAGGALPVCTVPPSDPAFDPTRYWRGPVWVNVNWLIAEGIEQAGLAGDAAELRAQTLEMVRREGFGEYLDPRVGRARGAQDFSWTAALTLDLLAAEPP</sequence>
<dbReference type="Pfam" id="PF22422">
    <property type="entry name" value="MGH1-like_GH"/>
    <property type="match status" value="1"/>
</dbReference>
<evidence type="ECO:0000313" key="7">
    <source>
        <dbReference type="Proteomes" id="UP000612893"/>
    </source>
</evidence>
<reference evidence="6" key="1">
    <citation type="submission" date="2020-10" db="EMBL/GenBank/DDBJ databases">
        <title>Ca. Dormibacterota MAGs.</title>
        <authorList>
            <person name="Montgomery K."/>
        </authorList>
    </citation>
    <scope>NUCLEOTIDE SEQUENCE [LARGE SCALE GENOMIC DNA]</scope>
    <source>
        <strain evidence="6">SC8812_S17_10</strain>
    </source>
</reference>
<evidence type="ECO:0000256" key="1">
    <source>
        <dbReference type="ARBA" id="ARBA00010833"/>
    </source>
</evidence>